<evidence type="ECO:0000313" key="1">
    <source>
        <dbReference type="EMBL" id="KIE44946.1"/>
    </source>
</evidence>
<name>A0A0C1R397_9CLOT</name>
<gene>
    <name evidence="1" type="ORF">U732_208</name>
</gene>
<dbReference type="RefSeq" id="WP_039635932.1">
    <property type="nucleotide sequence ID" value="NZ_AYSO01000020.1"/>
</dbReference>
<comment type="caution">
    <text evidence="1">The sequence shown here is derived from an EMBL/GenBank/DDBJ whole genome shotgun (WGS) entry which is preliminary data.</text>
</comment>
<dbReference type="STRING" id="29341.RSJ17_18525"/>
<dbReference type="SUPFAM" id="SSF52218">
    <property type="entry name" value="Flavoproteins"/>
    <property type="match status" value="1"/>
</dbReference>
<organism evidence="1 2">
    <name type="scientific">Clostridium argentinense CDC 2741</name>
    <dbReference type="NCBI Taxonomy" id="1418104"/>
    <lineage>
        <taxon>Bacteria</taxon>
        <taxon>Bacillati</taxon>
        <taxon>Bacillota</taxon>
        <taxon>Clostridia</taxon>
        <taxon>Eubacteriales</taxon>
        <taxon>Clostridiaceae</taxon>
        <taxon>Clostridium</taxon>
    </lineage>
</organism>
<dbReference type="Gene3D" id="3.40.50.360">
    <property type="match status" value="1"/>
</dbReference>
<proteinExistence type="predicted"/>
<dbReference type="AlphaFoldDB" id="A0A0C1R397"/>
<dbReference type="OrthoDB" id="9805976at2"/>
<keyword evidence="2" id="KW-1185">Reference proteome</keyword>
<accession>A0A0C1R397</accession>
<dbReference type="InterPro" id="IPR029039">
    <property type="entry name" value="Flavoprotein-like_sf"/>
</dbReference>
<sequence length="214" mass="24840">MSTIIINGSPKGKNGNSEIFIKQFMKEIKSPYEVKYICSEEPKSLAKYVKSFENIILVLPLYIHSMPGITMRFINYLEPAKDSEKKSIGFILQCGFMETAQCKYAEAYFRSLSIELNRTYLGTVTKGESAGTYVKPDFLNKKLFNMLSDLGRIYEETNRFDSEIVEKMKMPYELTGFKLKSLQFITNIGLGDIWWNKMLKQNNAFDKRFDRPFI</sequence>
<evidence type="ECO:0008006" key="3">
    <source>
        <dbReference type="Google" id="ProtNLM"/>
    </source>
</evidence>
<reference evidence="1 2" key="1">
    <citation type="journal article" date="2015" name="Infect. Genet. Evol.">
        <title>Genomic sequences of six botulinum neurotoxin-producing strains representing three clostridial species illustrate the mobility and diversity of botulinum neurotoxin genes.</title>
        <authorList>
            <person name="Smith T.J."/>
            <person name="Hill K.K."/>
            <person name="Xie G."/>
            <person name="Foley B.T."/>
            <person name="Williamson C.H."/>
            <person name="Foster J.T."/>
            <person name="Johnson S.L."/>
            <person name="Chertkov O."/>
            <person name="Teshima H."/>
            <person name="Gibbons H.S."/>
            <person name="Johnsky L.A."/>
            <person name="Karavis M.A."/>
            <person name="Smith L.A."/>
        </authorList>
    </citation>
    <scope>NUCLEOTIDE SEQUENCE [LARGE SCALE GENOMIC DNA]</scope>
    <source>
        <strain evidence="1 2">CDC 2741</strain>
    </source>
</reference>
<protein>
    <recommendedName>
        <fullName evidence="3">NADPH-dependent FMN reductase family protein</fullName>
    </recommendedName>
</protein>
<dbReference type="EMBL" id="AYSO01000020">
    <property type="protein sequence ID" value="KIE44946.1"/>
    <property type="molecule type" value="Genomic_DNA"/>
</dbReference>
<evidence type="ECO:0000313" key="2">
    <source>
        <dbReference type="Proteomes" id="UP000031366"/>
    </source>
</evidence>
<dbReference type="Proteomes" id="UP000031366">
    <property type="component" value="Unassembled WGS sequence"/>
</dbReference>